<proteinExistence type="predicted"/>
<keyword evidence="2" id="KW-1185">Reference proteome</keyword>
<accession>A0A6C2UGL8</accession>
<sequence>MTLYGVTWVKRKSAECPVRRASCQQVAVLQDYLNKAISWDGDLIW</sequence>
<reference evidence="1 2" key="1">
    <citation type="submission" date="2019-04" db="EMBL/GenBank/DDBJ databases">
        <authorList>
            <person name="Van Vliet M D."/>
        </authorList>
    </citation>
    <scope>NUCLEOTIDE SEQUENCE [LARGE SCALE GENOMIC DNA]</scope>
    <source>
        <strain evidence="1 2">F21</strain>
    </source>
</reference>
<name>A0A6C2UGL8_9BACT</name>
<dbReference type="AlphaFoldDB" id="A0A6C2UGL8"/>
<protein>
    <submittedName>
        <fullName evidence="1">Uncharacterized protein</fullName>
    </submittedName>
</protein>
<gene>
    <name evidence="1" type="ORF">SCARR_01057</name>
</gene>
<organism evidence="1 2">
    <name type="scientific">Pontiella sulfatireligans</name>
    <dbReference type="NCBI Taxonomy" id="2750658"/>
    <lineage>
        <taxon>Bacteria</taxon>
        <taxon>Pseudomonadati</taxon>
        <taxon>Kiritimatiellota</taxon>
        <taxon>Kiritimatiellia</taxon>
        <taxon>Kiritimatiellales</taxon>
        <taxon>Pontiellaceae</taxon>
        <taxon>Pontiella</taxon>
    </lineage>
</organism>
<dbReference type="EMBL" id="CAAHFH010000001">
    <property type="protein sequence ID" value="VGO19003.1"/>
    <property type="molecule type" value="Genomic_DNA"/>
</dbReference>
<evidence type="ECO:0000313" key="2">
    <source>
        <dbReference type="Proteomes" id="UP000346198"/>
    </source>
</evidence>
<evidence type="ECO:0000313" key="1">
    <source>
        <dbReference type="EMBL" id="VGO19003.1"/>
    </source>
</evidence>
<dbReference type="Proteomes" id="UP000346198">
    <property type="component" value="Unassembled WGS sequence"/>
</dbReference>